<dbReference type="Proteomes" id="UP000265930">
    <property type="component" value="Unassembled WGS sequence"/>
</dbReference>
<accession>A0A399IRI4</accession>
<dbReference type="Gene3D" id="3.40.630.30">
    <property type="match status" value="1"/>
</dbReference>
<reference evidence="4 5" key="1">
    <citation type="submission" date="2018-08" db="EMBL/GenBank/DDBJ databases">
        <title>Genome of Clostridium chromiireducens C1, DSM12136.</title>
        <authorList>
            <person name="Xing M."/>
            <person name="Wei Y."/>
            <person name="Ang E.L."/>
            <person name="Zhao H."/>
            <person name="Zhang Y."/>
        </authorList>
    </citation>
    <scope>NUCLEOTIDE SEQUENCE [LARGE SCALE GENOMIC DNA]</scope>
    <source>
        <strain evidence="4 5">C1</strain>
    </source>
</reference>
<dbReference type="InterPro" id="IPR050832">
    <property type="entry name" value="Bact_Acetyltransf"/>
</dbReference>
<evidence type="ECO:0000259" key="3">
    <source>
        <dbReference type="PROSITE" id="PS51186"/>
    </source>
</evidence>
<evidence type="ECO:0000313" key="5">
    <source>
        <dbReference type="Proteomes" id="UP000265930"/>
    </source>
</evidence>
<dbReference type="PANTHER" id="PTHR43877:SF2">
    <property type="entry name" value="AMINOALKYLPHOSPHONATE N-ACETYLTRANSFERASE-RELATED"/>
    <property type="match status" value="1"/>
</dbReference>
<dbReference type="AlphaFoldDB" id="A0A399IRI4"/>
<dbReference type="Pfam" id="PF00583">
    <property type="entry name" value="Acetyltransf_1"/>
    <property type="match status" value="1"/>
</dbReference>
<proteinExistence type="predicted"/>
<keyword evidence="2" id="KW-0012">Acyltransferase</keyword>
<evidence type="ECO:0000256" key="2">
    <source>
        <dbReference type="ARBA" id="ARBA00023315"/>
    </source>
</evidence>
<organism evidence="4 5">
    <name type="scientific">Clostridium chromiireducens</name>
    <dbReference type="NCBI Taxonomy" id="225345"/>
    <lineage>
        <taxon>Bacteria</taxon>
        <taxon>Bacillati</taxon>
        <taxon>Bacillota</taxon>
        <taxon>Clostridia</taxon>
        <taxon>Eubacteriales</taxon>
        <taxon>Clostridiaceae</taxon>
        <taxon>Clostridium</taxon>
    </lineage>
</organism>
<dbReference type="CDD" id="cd04301">
    <property type="entry name" value="NAT_SF"/>
    <property type="match status" value="1"/>
</dbReference>
<name>A0A399IRI4_9CLOT</name>
<protein>
    <submittedName>
        <fullName evidence="4">N-acetyltransferase</fullName>
    </submittedName>
</protein>
<evidence type="ECO:0000313" key="4">
    <source>
        <dbReference type="EMBL" id="RII34112.1"/>
    </source>
</evidence>
<dbReference type="InterPro" id="IPR000182">
    <property type="entry name" value="GNAT_dom"/>
</dbReference>
<dbReference type="EMBL" id="QXDJ01000003">
    <property type="protein sequence ID" value="RII34112.1"/>
    <property type="molecule type" value="Genomic_DNA"/>
</dbReference>
<dbReference type="InterPro" id="IPR016181">
    <property type="entry name" value="Acyl_CoA_acyltransferase"/>
</dbReference>
<gene>
    <name evidence="4" type="ORF">D2A34_13140</name>
</gene>
<evidence type="ECO:0000256" key="1">
    <source>
        <dbReference type="ARBA" id="ARBA00022679"/>
    </source>
</evidence>
<dbReference type="PANTHER" id="PTHR43877">
    <property type="entry name" value="AMINOALKYLPHOSPHONATE N-ACETYLTRANSFERASE-RELATED-RELATED"/>
    <property type="match status" value="1"/>
</dbReference>
<feature type="domain" description="N-acetyltransferase" evidence="3">
    <location>
        <begin position="1"/>
        <end position="152"/>
    </location>
</feature>
<dbReference type="PROSITE" id="PS51186">
    <property type="entry name" value="GNAT"/>
    <property type="match status" value="1"/>
</dbReference>
<dbReference type="SUPFAM" id="SSF55729">
    <property type="entry name" value="Acyl-CoA N-acyltransferases (Nat)"/>
    <property type="match status" value="1"/>
</dbReference>
<sequence>MMIRRFEERDAQEVSDLIARTLRETNINDYSVKYIENDVKILTAEYLLERSKCTHSYVVYEDNKLVGCGSIGPYWGSEEESSLFTIFVLPEYQGRGIGRKIIETLEQDEYFLRSRRVEIPASITAVEFYRKLGYDYKNGINKVDDELLYRLEKFK</sequence>
<comment type="caution">
    <text evidence="4">The sequence shown here is derived from an EMBL/GenBank/DDBJ whole genome shotgun (WGS) entry which is preliminary data.</text>
</comment>
<keyword evidence="1 4" id="KW-0808">Transferase</keyword>
<dbReference type="GO" id="GO:0016747">
    <property type="term" value="F:acyltransferase activity, transferring groups other than amino-acyl groups"/>
    <property type="evidence" value="ECO:0007669"/>
    <property type="project" value="InterPro"/>
</dbReference>